<gene>
    <name evidence="2" type="ORF">DI526_04670</name>
</gene>
<dbReference type="PANTHER" id="PTHR36180:SF2">
    <property type="entry name" value="BRO FAMILY PROTEIN"/>
    <property type="match status" value="1"/>
</dbReference>
<dbReference type="Proteomes" id="UP000249393">
    <property type="component" value="Unassembled WGS sequence"/>
</dbReference>
<dbReference type="SMART" id="SM01040">
    <property type="entry name" value="Bro-N"/>
    <property type="match status" value="1"/>
</dbReference>
<protein>
    <recommendedName>
        <fullName evidence="1">Bro-N domain-containing protein</fullName>
    </recommendedName>
</protein>
<evidence type="ECO:0000313" key="3">
    <source>
        <dbReference type="Proteomes" id="UP000249393"/>
    </source>
</evidence>
<organism evidence="2 3">
    <name type="scientific">Caulobacter segnis</name>
    <dbReference type="NCBI Taxonomy" id="88688"/>
    <lineage>
        <taxon>Bacteria</taxon>
        <taxon>Pseudomonadati</taxon>
        <taxon>Pseudomonadota</taxon>
        <taxon>Alphaproteobacteria</taxon>
        <taxon>Caulobacterales</taxon>
        <taxon>Caulobacteraceae</taxon>
        <taxon>Caulobacter</taxon>
    </lineage>
</organism>
<dbReference type="AlphaFoldDB" id="A0A2W5VHC3"/>
<accession>A0A2W5VHC3</accession>
<dbReference type="PROSITE" id="PS51750">
    <property type="entry name" value="BRO_N"/>
    <property type="match status" value="1"/>
</dbReference>
<comment type="caution">
    <text evidence="2">The sequence shown here is derived from an EMBL/GenBank/DDBJ whole genome shotgun (WGS) entry which is preliminary data.</text>
</comment>
<evidence type="ECO:0000259" key="1">
    <source>
        <dbReference type="PROSITE" id="PS51750"/>
    </source>
</evidence>
<proteinExistence type="predicted"/>
<dbReference type="PANTHER" id="PTHR36180">
    <property type="entry name" value="DNA-BINDING PROTEIN-RELATED-RELATED"/>
    <property type="match status" value="1"/>
</dbReference>
<evidence type="ECO:0000313" key="2">
    <source>
        <dbReference type="EMBL" id="PZR36066.1"/>
    </source>
</evidence>
<dbReference type="InterPro" id="IPR003497">
    <property type="entry name" value="BRO_N_domain"/>
</dbReference>
<name>A0A2W5VHC3_9CAUL</name>
<dbReference type="EMBL" id="QFQZ01000009">
    <property type="protein sequence ID" value="PZR36066.1"/>
    <property type="molecule type" value="Genomic_DNA"/>
</dbReference>
<feature type="domain" description="Bro-N" evidence="1">
    <location>
        <begin position="13"/>
        <end position="122"/>
    </location>
</feature>
<sequence length="245" mass="27337">MDNCMIDTKTPTTFSFQPAGRDEPVNIRTIDIETNPWFVAADVCAALDLGLKNITYHVARLDADEVRRVDRTNLGVTQKGRPMIVINESGLYALINRSDKPEAKVFQRWVNREVLPSIRKTGSYSLADHGREAMPLPMDIAEAMALAMKPVVEELASVRALLASTLEQREVAALDDLKRNQMFLARDLLKRGIGKGLSPSELGYQLTIYCRNNGYPVTVKKGRGNALDTNTYSLLAAERWQQGRS</sequence>
<dbReference type="Pfam" id="PF02498">
    <property type="entry name" value="Bro-N"/>
    <property type="match status" value="1"/>
</dbReference>
<reference evidence="2 3" key="1">
    <citation type="submission" date="2017-08" db="EMBL/GenBank/DDBJ databases">
        <title>Infants hospitalized years apart are colonized by the same room-sourced microbial strains.</title>
        <authorList>
            <person name="Brooks B."/>
            <person name="Olm M.R."/>
            <person name="Firek B.A."/>
            <person name="Baker R."/>
            <person name="Thomas B.C."/>
            <person name="Morowitz M.J."/>
            <person name="Banfield J.F."/>
        </authorList>
    </citation>
    <scope>NUCLEOTIDE SEQUENCE [LARGE SCALE GENOMIC DNA]</scope>
    <source>
        <strain evidence="2">S2_003_000_R2_4</strain>
    </source>
</reference>